<keyword evidence="6 8" id="KW-0472">Membrane</keyword>
<dbReference type="GO" id="GO:0046839">
    <property type="term" value="P:phospholipid dephosphorylation"/>
    <property type="evidence" value="ECO:0007669"/>
    <property type="project" value="TreeGrafter"/>
</dbReference>
<keyword evidence="9" id="KW-0732">Signal</keyword>
<dbReference type="PANTHER" id="PTHR10165">
    <property type="entry name" value="LIPID PHOSPHATE PHOSPHATASE"/>
    <property type="match status" value="1"/>
</dbReference>
<evidence type="ECO:0000256" key="2">
    <source>
        <dbReference type="ARBA" id="ARBA00008816"/>
    </source>
</evidence>
<feature type="chain" id="PRO_5034384793" description="Phosphatidic acid phosphatase type 2/haloperoxidase domain-containing protein" evidence="9">
    <location>
        <begin position="22"/>
        <end position="646"/>
    </location>
</feature>
<evidence type="ECO:0000256" key="4">
    <source>
        <dbReference type="ARBA" id="ARBA00022692"/>
    </source>
</evidence>
<organism evidence="11 12">
    <name type="scientific">Rhizoctonia solani</name>
    <dbReference type="NCBI Taxonomy" id="456999"/>
    <lineage>
        <taxon>Eukaryota</taxon>
        <taxon>Fungi</taxon>
        <taxon>Dikarya</taxon>
        <taxon>Basidiomycota</taxon>
        <taxon>Agaricomycotina</taxon>
        <taxon>Agaricomycetes</taxon>
        <taxon>Cantharellales</taxon>
        <taxon>Ceratobasidiaceae</taxon>
        <taxon>Rhizoctonia</taxon>
    </lineage>
</organism>
<feature type="transmembrane region" description="Helical" evidence="8">
    <location>
        <begin position="388"/>
        <end position="408"/>
    </location>
</feature>
<dbReference type="Proteomes" id="UP000663846">
    <property type="component" value="Unassembled WGS sequence"/>
</dbReference>
<evidence type="ECO:0000313" key="12">
    <source>
        <dbReference type="Proteomes" id="UP000663846"/>
    </source>
</evidence>
<dbReference type="Gene3D" id="3.40.30.10">
    <property type="entry name" value="Glutaredoxin"/>
    <property type="match status" value="1"/>
</dbReference>
<evidence type="ECO:0000256" key="1">
    <source>
        <dbReference type="ARBA" id="ARBA00004477"/>
    </source>
</evidence>
<dbReference type="GO" id="GO:0008195">
    <property type="term" value="F:phosphatidate phosphatase activity"/>
    <property type="evidence" value="ECO:0007669"/>
    <property type="project" value="TreeGrafter"/>
</dbReference>
<dbReference type="EMBL" id="CAJMWS010000329">
    <property type="protein sequence ID" value="CAE6433117.1"/>
    <property type="molecule type" value="Genomic_DNA"/>
</dbReference>
<dbReference type="GO" id="GO:0006644">
    <property type="term" value="P:phospholipid metabolic process"/>
    <property type="evidence" value="ECO:0007669"/>
    <property type="project" value="InterPro"/>
</dbReference>
<gene>
    <name evidence="11" type="ORF">RDB_LOCUS112484</name>
</gene>
<keyword evidence="4 8" id="KW-0812">Transmembrane</keyword>
<dbReference type="Pfam" id="PF01569">
    <property type="entry name" value="PAP2"/>
    <property type="match status" value="1"/>
</dbReference>
<feature type="compositionally biased region" description="Basic and acidic residues" evidence="7">
    <location>
        <begin position="619"/>
        <end position="629"/>
    </location>
</feature>
<dbReference type="PANTHER" id="PTHR10165:SF35">
    <property type="entry name" value="RE23632P"/>
    <property type="match status" value="1"/>
</dbReference>
<feature type="transmembrane region" description="Helical" evidence="8">
    <location>
        <begin position="258"/>
        <end position="280"/>
    </location>
</feature>
<keyword evidence="5 8" id="KW-1133">Transmembrane helix</keyword>
<reference evidence="11" key="1">
    <citation type="submission" date="2021-01" db="EMBL/GenBank/DDBJ databases">
        <authorList>
            <person name="Kaushik A."/>
        </authorList>
    </citation>
    <scope>NUCLEOTIDE SEQUENCE</scope>
    <source>
        <strain evidence="11">AG1-1C</strain>
    </source>
</reference>
<dbReference type="InterPro" id="IPR036249">
    <property type="entry name" value="Thioredoxin-like_sf"/>
</dbReference>
<name>A0A8H2XXF5_9AGAM</name>
<comment type="similarity">
    <text evidence="2">Belongs to the PA-phosphatase related phosphoesterase family.</text>
</comment>
<dbReference type="AlphaFoldDB" id="A0A8H2XXF5"/>
<evidence type="ECO:0000256" key="3">
    <source>
        <dbReference type="ARBA" id="ARBA00009561"/>
    </source>
</evidence>
<comment type="caution">
    <text evidence="11">The sequence shown here is derived from an EMBL/GenBank/DDBJ whole genome shotgun (WGS) entry which is preliminary data.</text>
</comment>
<evidence type="ECO:0000256" key="7">
    <source>
        <dbReference type="SAM" id="MobiDB-lite"/>
    </source>
</evidence>
<feature type="region of interest" description="Disordered" evidence="7">
    <location>
        <begin position="578"/>
        <end position="646"/>
    </location>
</feature>
<evidence type="ECO:0000259" key="10">
    <source>
        <dbReference type="SMART" id="SM00014"/>
    </source>
</evidence>
<evidence type="ECO:0000256" key="6">
    <source>
        <dbReference type="ARBA" id="ARBA00023136"/>
    </source>
</evidence>
<sequence>MLARIFTLSLGLLALPLACIANPTQAKLASLAAKNGGIVKLDSELYDTITAKDREWSVVVQLTAMGDQFKCAPCRQFDPNFNAVAKSWHSKVPADKRDTHFFATLDFADGRDVFARLGLQSAPFVNFFPIAKGPNKKPGKQDSWTYDFNAFSFEATTFAQKLSEHTIVPVPYRAPPNYALMINVASVIVLGGLAAHFAYKYFGPIIFSRWTWALAVVITMLTFTSGHMFVKIRGMPSTMRGQWIAGGYQNQYGAEVTVIGGIYGALAFAQLMLILGYLRIDDPPYALTQRPVPTQSNSDQSSSPDRYMPPAASMLPQLTKNTSVTVTTASSTSGRLVPKRRMKLLLTYGTDCVIFYLLDEIEGFKRQFSLSDTSIQHTFAVHERVPPWLLYIVALIAPAVIMPIVNLLTVRSWWDWHNSWLGLKVTVGRPRPDLLDRCQPRAGVQDAPVYGLVTADICTTDNHERLKDGFRSFFSGHSSLTFAGLGFLSFYLAGKMHLFDQRGHTGKAWIALAPLTGALLVAISRTMDYRHHWQDVLIGSVVGLALSYFSYRQYYPSLASPFSHRPYSPRIARYEQDEAGIPGPEPTTVAAPAQSGPAPVGESIELAGTVKRGGQDLSDMYKKEREGERSQNQQDAVVGGDASQQV</sequence>
<dbReference type="InterPro" id="IPR043216">
    <property type="entry name" value="PAP-like"/>
</dbReference>
<dbReference type="Pfam" id="PF04756">
    <property type="entry name" value="OST3_OST6"/>
    <property type="match status" value="1"/>
</dbReference>
<dbReference type="Gene3D" id="1.20.144.10">
    <property type="entry name" value="Phosphatidic acid phosphatase type 2/haloperoxidase"/>
    <property type="match status" value="1"/>
</dbReference>
<comment type="similarity">
    <text evidence="3">Belongs to the OST3/OST6 family.</text>
</comment>
<evidence type="ECO:0000256" key="5">
    <source>
        <dbReference type="ARBA" id="ARBA00022989"/>
    </source>
</evidence>
<dbReference type="GO" id="GO:0005789">
    <property type="term" value="C:endoplasmic reticulum membrane"/>
    <property type="evidence" value="ECO:0007669"/>
    <property type="project" value="UniProtKB-SubCell"/>
</dbReference>
<comment type="subcellular location">
    <subcellularLocation>
        <location evidence="1">Endoplasmic reticulum membrane</location>
        <topology evidence="1">Multi-pass membrane protein</topology>
    </subcellularLocation>
</comment>
<evidence type="ECO:0000256" key="9">
    <source>
        <dbReference type="SAM" id="SignalP"/>
    </source>
</evidence>
<dbReference type="InterPro" id="IPR000326">
    <property type="entry name" value="PAP2/HPO"/>
</dbReference>
<dbReference type="SUPFAM" id="SSF52833">
    <property type="entry name" value="Thioredoxin-like"/>
    <property type="match status" value="1"/>
</dbReference>
<feature type="signal peptide" evidence="9">
    <location>
        <begin position="1"/>
        <end position="21"/>
    </location>
</feature>
<accession>A0A8H2XXF5</accession>
<protein>
    <recommendedName>
        <fullName evidence="10">Phosphatidic acid phosphatase type 2/haloperoxidase domain-containing protein</fullName>
    </recommendedName>
</protein>
<dbReference type="CDD" id="cd03390">
    <property type="entry name" value="PAP2_containing_1_like"/>
    <property type="match status" value="1"/>
</dbReference>
<feature type="domain" description="Phosphatidic acid phosphatase type 2/haloperoxidase" evidence="10">
    <location>
        <begin position="402"/>
        <end position="551"/>
    </location>
</feature>
<dbReference type="InterPro" id="IPR021149">
    <property type="entry name" value="OligosaccharylTrfase_OST3/OST6"/>
</dbReference>
<feature type="transmembrane region" description="Helical" evidence="8">
    <location>
        <begin position="178"/>
        <end position="199"/>
    </location>
</feature>
<proteinExistence type="inferred from homology"/>
<evidence type="ECO:0000256" key="8">
    <source>
        <dbReference type="SAM" id="Phobius"/>
    </source>
</evidence>
<dbReference type="InterPro" id="IPR036938">
    <property type="entry name" value="PAP2/HPO_sf"/>
</dbReference>
<evidence type="ECO:0000313" key="11">
    <source>
        <dbReference type="EMBL" id="CAE6433117.1"/>
    </source>
</evidence>
<feature type="transmembrane region" description="Helical" evidence="8">
    <location>
        <begin position="211"/>
        <end position="230"/>
    </location>
</feature>
<dbReference type="SUPFAM" id="SSF48317">
    <property type="entry name" value="Acid phosphatase/Vanadium-dependent haloperoxidase"/>
    <property type="match status" value="1"/>
</dbReference>
<feature type="transmembrane region" description="Helical" evidence="8">
    <location>
        <begin position="473"/>
        <end position="494"/>
    </location>
</feature>
<feature type="transmembrane region" description="Helical" evidence="8">
    <location>
        <begin position="536"/>
        <end position="555"/>
    </location>
</feature>
<dbReference type="SMART" id="SM00014">
    <property type="entry name" value="acidPPc"/>
    <property type="match status" value="1"/>
</dbReference>
<feature type="transmembrane region" description="Helical" evidence="8">
    <location>
        <begin position="506"/>
        <end position="524"/>
    </location>
</feature>